<evidence type="ECO:0000313" key="1">
    <source>
        <dbReference type="EMBL" id="BAT91096.1"/>
    </source>
</evidence>
<gene>
    <name evidence="1" type="primary">Vigan.06G240100</name>
    <name evidence="1" type="ORF">VIGAN_06240100</name>
</gene>
<name>A0A0S3SE42_PHAAN</name>
<feature type="non-terminal residue" evidence="1">
    <location>
        <position position="1"/>
    </location>
</feature>
<protein>
    <submittedName>
        <fullName evidence="1">Uncharacterized protein</fullName>
    </submittedName>
</protein>
<reference evidence="1 2" key="1">
    <citation type="journal article" date="2015" name="Sci. Rep.">
        <title>The power of single molecule real-time sequencing technology in the de novo assembly of a eukaryotic genome.</title>
        <authorList>
            <person name="Sakai H."/>
            <person name="Naito K."/>
            <person name="Ogiso-Tanaka E."/>
            <person name="Takahashi Y."/>
            <person name="Iseki K."/>
            <person name="Muto C."/>
            <person name="Satou K."/>
            <person name="Teruya K."/>
            <person name="Shiroma A."/>
            <person name="Shimoji M."/>
            <person name="Hirano T."/>
            <person name="Itoh T."/>
            <person name="Kaga A."/>
            <person name="Tomooka N."/>
        </authorList>
    </citation>
    <scope>NUCLEOTIDE SEQUENCE [LARGE SCALE GENOMIC DNA]</scope>
    <source>
        <strain evidence="2">cv. Shumari</strain>
    </source>
</reference>
<evidence type="ECO:0000313" key="2">
    <source>
        <dbReference type="Proteomes" id="UP000291084"/>
    </source>
</evidence>
<sequence>LGGSAHQHICCPKRTLSLPSQFHPCIHHCPPHTLGSIYLQLPGVATWQPIIIHPTQQQQSQAFYLIMDTNESKSRTEQC</sequence>
<dbReference type="AlphaFoldDB" id="A0A0S3SE42"/>
<organism evidence="1 2">
    <name type="scientific">Vigna angularis var. angularis</name>
    <dbReference type="NCBI Taxonomy" id="157739"/>
    <lineage>
        <taxon>Eukaryota</taxon>
        <taxon>Viridiplantae</taxon>
        <taxon>Streptophyta</taxon>
        <taxon>Embryophyta</taxon>
        <taxon>Tracheophyta</taxon>
        <taxon>Spermatophyta</taxon>
        <taxon>Magnoliopsida</taxon>
        <taxon>eudicotyledons</taxon>
        <taxon>Gunneridae</taxon>
        <taxon>Pentapetalae</taxon>
        <taxon>rosids</taxon>
        <taxon>fabids</taxon>
        <taxon>Fabales</taxon>
        <taxon>Fabaceae</taxon>
        <taxon>Papilionoideae</taxon>
        <taxon>50 kb inversion clade</taxon>
        <taxon>NPAAA clade</taxon>
        <taxon>indigoferoid/millettioid clade</taxon>
        <taxon>Phaseoleae</taxon>
        <taxon>Vigna</taxon>
    </lineage>
</organism>
<dbReference type="EMBL" id="AP015039">
    <property type="protein sequence ID" value="BAT91096.1"/>
    <property type="molecule type" value="Genomic_DNA"/>
</dbReference>
<accession>A0A0S3SE42</accession>
<proteinExistence type="predicted"/>
<keyword evidence="2" id="KW-1185">Reference proteome</keyword>
<dbReference type="Proteomes" id="UP000291084">
    <property type="component" value="Chromosome 6"/>
</dbReference>